<dbReference type="AlphaFoldDB" id="A4TWI5"/>
<sequence>MRFVVTESFDKSEVNHFFDAEISCRIGGIIRSRAGKVYRVEDVAWHSDTFDHTPNVRVLLKREK</sequence>
<reference evidence="1" key="1">
    <citation type="journal article" date="2007" name="J. Bacteriol.">
        <title>Comparative genome analysis of four magnetotactic bacteria reveals a complex set of group-specific genes implicated in magnetosome biomineralization and function.</title>
        <authorList>
            <person name="Richter M."/>
            <person name="Kube M."/>
            <person name="Bazylinski D.A."/>
            <person name="Lombardot T."/>
            <person name="Gloeckner F.O."/>
            <person name="Reinhardt R."/>
            <person name="Schueler D."/>
        </authorList>
    </citation>
    <scope>NUCLEOTIDE SEQUENCE</scope>
    <source>
        <strain evidence="1">MSR-1</strain>
    </source>
</reference>
<organism evidence="1">
    <name type="scientific">Magnetospirillum gryphiswaldense</name>
    <dbReference type="NCBI Taxonomy" id="55518"/>
    <lineage>
        <taxon>Bacteria</taxon>
        <taxon>Pseudomonadati</taxon>
        <taxon>Pseudomonadota</taxon>
        <taxon>Alphaproteobacteria</taxon>
        <taxon>Rhodospirillales</taxon>
        <taxon>Rhodospirillaceae</taxon>
        <taxon>Magnetospirillum</taxon>
    </lineage>
</organism>
<dbReference type="EMBL" id="CU459003">
    <property type="protein sequence ID" value="CAM74992.1"/>
    <property type="molecule type" value="Genomic_DNA"/>
</dbReference>
<accession>A4TWI5</accession>
<evidence type="ECO:0000313" key="1">
    <source>
        <dbReference type="EMBL" id="CAM74992.1"/>
    </source>
</evidence>
<dbReference type="RefSeq" id="WP_024079162.1">
    <property type="nucleotide sequence ID" value="NZ_CP027527.1"/>
</dbReference>
<proteinExistence type="predicted"/>
<protein>
    <submittedName>
        <fullName evidence="1">Uncharacterized protein</fullName>
    </submittedName>
</protein>
<gene>
    <name evidence="1" type="ORF">MGR_0766</name>
</gene>
<name>A4TWI5_9PROT</name>